<name>A0A7X0C340_9ACTN</name>
<keyword evidence="3" id="KW-0378">Hydrolase</keyword>
<evidence type="ECO:0000313" key="3">
    <source>
        <dbReference type="EMBL" id="MBB6347604.1"/>
    </source>
</evidence>
<dbReference type="InterPro" id="IPR036526">
    <property type="entry name" value="C-N_Hydrolase_sf"/>
</dbReference>
<dbReference type="Pfam" id="PF00795">
    <property type="entry name" value="CN_hydrolase"/>
    <property type="match status" value="1"/>
</dbReference>
<protein>
    <submittedName>
        <fullName evidence="3">Putative amidohydrolase</fullName>
    </submittedName>
</protein>
<evidence type="ECO:0000313" key="4">
    <source>
        <dbReference type="Proteomes" id="UP000583800"/>
    </source>
</evidence>
<comment type="similarity">
    <text evidence="1">Belongs to the carbon-nitrogen hydrolase superfamily. NIT1/NIT2 family.</text>
</comment>
<accession>A0A7X0C340</accession>
<dbReference type="Proteomes" id="UP000583800">
    <property type="component" value="Unassembled WGS sequence"/>
</dbReference>
<organism evidence="3 4">
    <name type="scientific">Nonomuraea muscovyensis</name>
    <dbReference type="NCBI Taxonomy" id="1124761"/>
    <lineage>
        <taxon>Bacteria</taxon>
        <taxon>Bacillati</taxon>
        <taxon>Actinomycetota</taxon>
        <taxon>Actinomycetes</taxon>
        <taxon>Streptosporangiales</taxon>
        <taxon>Streptosporangiaceae</taxon>
        <taxon>Nonomuraea</taxon>
    </lineage>
</organism>
<sequence length="265" mass="28884">MTEGRAVRILLVRPSHWSPDGHANFDAVEAACAARPPRTGRDDVVLLPELVGGRLSRPDYLARLRALAAGTGSTVVGGSHYDETGAATVNRGAVVDPAGTLLAEYGKRHPYGVEHRAGVRPGSAGDGFELGGRRLHVLICADLWYSADLVRRRAAPIDVLLVPAFSVTQWPAPDPARLLWRHMSVARAYEFMMYVAVSDWHHEAAYDGQRCAGVTGVADPCPSVPGDYFTAGPQAPLWVRDLDFDRLDAFRADRTRRGFTHDRPP</sequence>
<evidence type="ECO:0000259" key="2">
    <source>
        <dbReference type="PROSITE" id="PS50263"/>
    </source>
</evidence>
<gene>
    <name evidence="3" type="ORF">FHU36_004149</name>
</gene>
<reference evidence="3 4" key="1">
    <citation type="submission" date="2020-08" db="EMBL/GenBank/DDBJ databases">
        <title>Sequencing the genomes of 1000 actinobacteria strains.</title>
        <authorList>
            <person name="Klenk H.-P."/>
        </authorList>
    </citation>
    <scope>NUCLEOTIDE SEQUENCE [LARGE SCALE GENOMIC DNA]</scope>
    <source>
        <strain evidence="3 4">DSM 45913</strain>
    </source>
</reference>
<dbReference type="EMBL" id="JACHJB010000002">
    <property type="protein sequence ID" value="MBB6347604.1"/>
    <property type="molecule type" value="Genomic_DNA"/>
</dbReference>
<feature type="domain" description="CN hydrolase" evidence="2">
    <location>
        <begin position="7"/>
        <end position="246"/>
    </location>
</feature>
<dbReference type="GO" id="GO:0016787">
    <property type="term" value="F:hydrolase activity"/>
    <property type="evidence" value="ECO:0007669"/>
    <property type="project" value="UniProtKB-KW"/>
</dbReference>
<comment type="caution">
    <text evidence="3">The sequence shown here is derived from an EMBL/GenBank/DDBJ whole genome shotgun (WGS) entry which is preliminary data.</text>
</comment>
<dbReference type="RefSeq" id="WP_185085516.1">
    <property type="nucleotide sequence ID" value="NZ_JACHJB010000002.1"/>
</dbReference>
<dbReference type="SUPFAM" id="SSF56317">
    <property type="entry name" value="Carbon-nitrogen hydrolase"/>
    <property type="match status" value="1"/>
</dbReference>
<dbReference type="PANTHER" id="PTHR23088">
    <property type="entry name" value="NITRILASE-RELATED"/>
    <property type="match status" value="1"/>
</dbReference>
<dbReference type="InterPro" id="IPR003010">
    <property type="entry name" value="C-N_Hydrolase"/>
</dbReference>
<evidence type="ECO:0000256" key="1">
    <source>
        <dbReference type="ARBA" id="ARBA00010613"/>
    </source>
</evidence>
<dbReference type="PANTHER" id="PTHR23088:SF27">
    <property type="entry name" value="DEAMINATED GLUTATHIONE AMIDASE"/>
    <property type="match status" value="1"/>
</dbReference>
<dbReference type="CDD" id="cd07197">
    <property type="entry name" value="nitrilase"/>
    <property type="match status" value="1"/>
</dbReference>
<keyword evidence="4" id="KW-1185">Reference proteome</keyword>
<proteinExistence type="inferred from homology"/>
<dbReference type="AlphaFoldDB" id="A0A7X0C340"/>
<dbReference type="Gene3D" id="3.60.110.10">
    <property type="entry name" value="Carbon-nitrogen hydrolase"/>
    <property type="match status" value="1"/>
</dbReference>
<dbReference type="PROSITE" id="PS50263">
    <property type="entry name" value="CN_HYDROLASE"/>
    <property type="match status" value="1"/>
</dbReference>